<feature type="chain" id="PRO_5019792040" description="GP-PDE domain-containing protein" evidence="1">
    <location>
        <begin position="28"/>
        <end position="275"/>
    </location>
</feature>
<organism evidence="3 4">
    <name type="scientific">Galactobacter caseinivorans</name>
    <dbReference type="NCBI Taxonomy" id="2676123"/>
    <lineage>
        <taxon>Bacteria</taxon>
        <taxon>Bacillati</taxon>
        <taxon>Actinomycetota</taxon>
        <taxon>Actinomycetes</taxon>
        <taxon>Micrococcales</taxon>
        <taxon>Micrococcaceae</taxon>
        <taxon>Galactobacter</taxon>
    </lineage>
</organism>
<dbReference type="GO" id="GO:0008081">
    <property type="term" value="F:phosphoric diester hydrolase activity"/>
    <property type="evidence" value="ECO:0007669"/>
    <property type="project" value="InterPro"/>
</dbReference>
<dbReference type="PANTHER" id="PTHR46211:SF1">
    <property type="entry name" value="GLYCEROPHOSPHODIESTER PHOSPHODIESTERASE, CYTOPLASMIC"/>
    <property type="match status" value="1"/>
</dbReference>
<dbReference type="Proteomes" id="UP000273119">
    <property type="component" value="Unassembled WGS sequence"/>
</dbReference>
<dbReference type="PROSITE" id="PS51704">
    <property type="entry name" value="GP_PDE"/>
    <property type="match status" value="1"/>
</dbReference>
<dbReference type="InterPro" id="IPR017946">
    <property type="entry name" value="PLC-like_Pdiesterase_TIM-brl"/>
</dbReference>
<dbReference type="EMBL" id="QQXL01000003">
    <property type="protein sequence ID" value="RKW70736.1"/>
    <property type="molecule type" value="Genomic_DNA"/>
</dbReference>
<dbReference type="AlphaFoldDB" id="A0A496PJS7"/>
<dbReference type="PANTHER" id="PTHR46211">
    <property type="entry name" value="GLYCEROPHOSPHORYL DIESTER PHOSPHODIESTERASE"/>
    <property type="match status" value="1"/>
</dbReference>
<proteinExistence type="predicted"/>
<evidence type="ECO:0000313" key="3">
    <source>
        <dbReference type="EMBL" id="RKW70736.1"/>
    </source>
</evidence>
<keyword evidence="4" id="KW-1185">Reference proteome</keyword>
<reference evidence="3 4" key="1">
    <citation type="submission" date="2018-07" db="EMBL/GenBank/DDBJ databases">
        <title>Arthrobacter sp. nov., isolated from raw cow's milk with high bacterial count.</title>
        <authorList>
            <person name="Hahne J."/>
            <person name="Isele D."/>
            <person name="Lipski A."/>
        </authorList>
    </citation>
    <scope>NUCLEOTIDE SEQUENCE [LARGE SCALE GENOMIC DNA]</scope>
    <source>
        <strain evidence="3 4">JZ R-183</strain>
    </source>
</reference>
<protein>
    <recommendedName>
        <fullName evidence="2">GP-PDE domain-containing protein</fullName>
    </recommendedName>
</protein>
<dbReference type="SUPFAM" id="SSF51695">
    <property type="entry name" value="PLC-like phosphodiesterases"/>
    <property type="match status" value="1"/>
</dbReference>
<feature type="domain" description="GP-PDE" evidence="2">
    <location>
        <begin position="49"/>
        <end position="274"/>
    </location>
</feature>
<sequence length="275" mass="28954">MRSSTTARRPLLLIFGTFIAAFLAGCAAPTPPAEPEHTTSSVPSLGAQPLIVAHRGGADEGAEGALESLVASAKEGFPVEFDLHPLKDGQWAVAHDDKVDRILKGKSGPVSAMTSREWKASCIEGPDGVCGTPATWDDVVKTLPAGTPLVPEIKNGEIKAADMAAAVKKADLVKTTTVQTFRLAEAKELAAAGITTLYLADAKTEVDVDAVAAANIAFIGVNKSTSRDIVQRAHASGLKVWVWTVDERADADAWRSAGADGLFTDLPKTMRGWWV</sequence>
<evidence type="ECO:0000256" key="1">
    <source>
        <dbReference type="SAM" id="SignalP"/>
    </source>
</evidence>
<dbReference type="PROSITE" id="PS51257">
    <property type="entry name" value="PROKAR_LIPOPROTEIN"/>
    <property type="match status" value="1"/>
</dbReference>
<dbReference type="InterPro" id="IPR030395">
    <property type="entry name" value="GP_PDE_dom"/>
</dbReference>
<name>A0A496PJS7_9MICC</name>
<gene>
    <name evidence="3" type="ORF">DWQ67_06435</name>
</gene>
<dbReference type="Pfam" id="PF03009">
    <property type="entry name" value="GDPD"/>
    <property type="match status" value="1"/>
</dbReference>
<comment type="caution">
    <text evidence="3">The sequence shown here is derived from an EMBL/GenBank/DDBJ whole genome shotgun (WGS) entry which is preliminary data.</text>
</comment>
<dbReference type="RefSeq" id="WP_121484761.1">
    <property type="nucleotide sequence ID" value="NZ_QQXL01000003.1"/>
</dbReference>
<dbReference type="GO" id="GO:0006629">
    <property type="term" value="P:lipid metabolic process"/>
    <property type="evidence" value="ECO:0007669"/>
    <property type="project" value="InterPro"/>
</dbReference>
<keyword evidence="1" id="KW-0732">Signal</keyword>
<evidence type="ECO:0000313" key="4">
    <source>
        <dbReference type="Proteomes" id="UP000273119"/>
    </source>
</evidence>
<evidence type="ECO:0000259" key="2">
    <source>
        <dbReference type="PROSITE" id="PS51704"/>
    </source>
</evidence>
<feature type="signal peptide" evidence="1">
    <location>
        <begin position="1"/>
        <end position="27"/>
    </location>
</feature>
<dbReference type="Gene3D" id="3.20.20.190">
    <property type="entry name" value="Phosphatidylinositol (PI) phosphodiesterase"/>
    <property type="match status" value="1"/>
</dbReference>
<accession>A0A496PJS7</accession>
<dbReference type="CDD" id="cd08556">
    <property type="entry name" value="GDPD"/>
    <property type="match status" value="1"/>
</dbReference>